<protein>
    <submittedName>
        <fullName evidence="2">YdcF family protein</fullName>
    </submittedName>
</protein>
<reference evidence="2 3" key="1">
    <citation type="submission" date="2021-05" db="EMBL/GenBank/DDBJ databases">
        <title>Draft Genome Sequences of Clinical Respiratory Isolates of Mycobacterium goodii Recovered in Ireland.</title>
        <authorList>
            <person name="Flanagan P.R."/>
            <person name="Mok S."/>
            <person name="Roycroft E."/>
            <person name="Rogers T.R."/>
            <person name="Fitzgibbon M."/>
        </authorList>
    </citation>
    <scope>NUCLEOTIDE SEQUENCE [LARGE SCALE GENOMIC DNA]</scope>
    <source>
        <strain evidence="2 3">14IE55</strain>
    </source>
</reference>
<dbReference type="CDD" id="cd06259">
    <property type="entry name" value="YdcF-like"/>
    <property type="match status" value="1"/>
</dbReference>
<name>A0ABS6HM30_MYCGD</name>
<evidence type="ECO:0000259" key="1">
    <source>
        <dbReference type="Pfam" id="PF02698"/>
    </source>
</evidence>
<evidence type="ECO:0000313" key="2">
    <source>
        <dbReference type="EMBL" id="MBU8823753.1"/>
    </source>
</evidence>
<gene>
    <name evidence="2" type="ORF">KL859_12850</name>
</gene>
<dbReference type="RefSeq" id="WP_214389573.1">
    <property type="nucleotide sequence ID" value="NZ_JAHBOK010000039.1"/>
</dbReference>
<keyword evidence="3" id="KW-1185">Reference proteome</keyword>
<comment type="caution">
    <text evidence="2">The sequence shown here is derived from an EMBL/GenBank/DDBJ whole genome shotgun (WGS) entry which is preliminary data.</text>
</comment>
<dbReference type="Proteomes" id="UP000696413">
    <property type="component" value="Unassembled WGS sequence"/>
</dbReference>
<dbReference type="InterPro" id="IPR003848">
    <property type="entry name" value="DUF218"/>
</dbReference>
<evidence type="ECO:0000313" key="3">
    <source>
        <dbReference type="Proteomes" id="UP000696413"/>
    </source>
</evidence>
<dbReference type="Pfam" id="PF02698">
    <property type="entry name" value="DUF218"/>
    <property type="match status" value="1"/>
</dbReference>
<sequence length="189" mass="20937">MLSGSRGVVRARKSRRLIASVAVILCAIAALGWPVYVRPQLDVPRDADAIFVLGGGGDERYTLALEYALEGYTGHVVFSNPNGADAIWMIDLCEHRRYTFDVSCIEPDPPTTRGEARALGRLAEVNQWRSVIVITWIPHISRARWIIRRCFDGELVMVASGPDPSLPDWAWSYVYQTAGYARAALQSGC</sequence>
<dbReference type="EMBL" id="JAHBOM010000008">
    <property type="protein sequence ID" value="MBU8823753.1"/>
    <property type="molecule type" value="Genomic_DNA"/>
</dbReference>
<feature type="domain" description="DUF218" evidence="1">
    <location>
        <begin position="48"/>
        <end position="158"/>
    </location>
</feature>
<organism evidence="2 3">
    <name type="scientific">Mycolicibacterium goodii</name>
    <name type="common">Mycobacterium goodii</name>
    <dbReference type="NCBI Taxonomy" id="134601"/>
    <lineage>
        <taxon>Bacteria</taxon>
        <taxon>Bacillati</taxon>
        <taxon>Actinomycetota</taxon>
        <taxon>Actinomycetes</taxon>
        <taxon>Mycobacteriales</taxon>
        <taxon>Mycobacteriaceae</taxon>
        <taxon>Mycolicibacterium</taxon>
    </lineage>
</organism>
<proteinExistence type="predicted"/>
<accession>A0ABS6HM30</accession>